<evidence type="ECO:0000256" key="5">
    <source>
        <dbReference type="ARBA" id="ARBA00023027"/>
    </source>
</evidence>
<feature type="binding site" evidence="11">
    <location>
        <position position="75"/>
    </location>
    <ligand>
        <name>substrate</name>
    </ligand>
</feature>
<evidence type="ECO:0000256" key="11">
    <source>
        <dbReference type="PIRSR" id="PIRSR000183-2"/>
    </source>
</evidence>
<evidence type="ECO:0000256" key="10">
    <source>
        <dbReference type="PIRSR" id="PIRSR000183-1"/>
    </source>
</evidence>
<evidence type="ECO:0000256" key="7">
    <source>
        <dbReference type="ARBA" id="ARBA00065528"/>
    </source>
</evidence>
<feature type="active site" description="Proton donor/acceptor" evidence="10">
    <location>
        <position position="96"/>
    </location>
</feature>
<feature type="binding site" evidence="12">
    <location>
        <position position="198"/>
    </location>
    <ligand>
        <name>NAD(+)</name>
        <dbReference type="ChEBI" id="CHEBI:57540"/>
    </ligand>
</feature>
<dbReference type="FunFam" id="3.40.50.720:FF:000049">
    <property type="entry name" value="Alanine dehydrogenase"/>
    <property type="match status" value="1"/>
</dbReference>
<dbReference type="SUPFAM" id="SSF51735">
    <property type="entry name" value="NAD(P)-binding Rossmann-fold domains"/>
    <property type="match status" value="1"/>
</dbReference>
<feature type="binding site" evidence="12">
    <location>
        <position position="203"/>
    </location>
    <ligand>
        <name>NAD(+)</name>
        <dbReference type="ChEBI" id="CHEBI:57540"/>
    </ligand>
</feature>
<evidence type="ECO:0000256" key="12">
    <source>
        <dbReference type="PIRSR" id="PIRSR000183-3"/>
    </source>
</evidence>
<evidence type="ECO:0000259" key="14">
    <source>
        <dbReference type="SMART" id="SM01002"/>
    </source>
</evidence>
<feature type="domain" description="Alanine dehydrogenase/pyridine nucleotide transhydrogenase NAD(H)-binding" evidence="14">
    <location>
        <begin position="149"/>
        <end position="297"/>
    </location>
</feature>
<accession>A0A1B9DE16</accession>
<keyword evidence="5 9" id="KW-0520">NAD</keyword>
<dbReference type="UniPathway" id="UPA00527">
    <property type="reaction ID" value="UER00585"/>
</dbReference>
<feature type="binding site" evidence="12">
    <location>
        <position position="279"/>
    </location>
    <ligand>
        <name>NAD(+)</name>
        <dbReference type="ChEBI" id="CHEBI:57540"/>
    </ligand>
</feature>
<dbReference type="PIRSF" id="PIRSF000183">
    <property type="entry name" value="Alanine_dh"/>
    <property type="match status" value="1"/>
</dbReference>
<dbReference type="EC" id="1.4.1.1" evidence="3 9"/>
<evidence type="ECO:0000256" key="9">
    <source>
        <dbReference type="PIRNR" id="PIRNR000183"/>
    </source>
</evidence>
<dbReference type="Pfam" id="PF05222">
    <property type="entry name" value="AlaDh_PNT_N"/>
    <property type="match status" value="1"/>
</dbReference>
<keyword evidence="4 9" id="KW-0560">Oxidoreductase</keyword>
<dbReference type="InterPro" id="IPR008141">
    <property type="entry name" value="Ala_DH"/>
</dbReference>
<evidence type="ECO:0000313" key="17">
    <source>
        <dbReference type="Proteomes" id="UP000092683"/>
    </source>
</evidence>
<evidence type="ECO:0000256" key="2">
    <source>
        <dbReference type="ARBA" id="ARBA00005689"/>
    </source>
</evidence>
<comment type="similarity">
    <text evidence="2 9">Belongs to the AlaDH/PNT family.</text>
</comment>
<dbReference type="GO" id="GO:0000166">
    <property type="term" value="F:nucleotide binding"/>
    <property type="evidence" value="ECO:0007669"/>
    <property type="project" value="UniProtKB-KW"/>
</dbReference>
<evidence type="ECO:0000256" key="6">
    <source>
        <dbReference type="ARBA" id="ARBA00055340"/>
    </source>
</evidence>
<dbReference type="CDD" id="cd05305">
    <property type="entry name" value="L-AlaDH"/>
    <property type="match status" value="1"/>
</dbReference>
<comment type="subunit">
    <text evidence="7">Homohexamer. Trimer of dimers.</text>
</comment>
<feature type="binding site" evidence="13">
    <location>
        <position position="323"/>
    </location>
    <ligand>
        <name>Mg(2+)</name>
        <dbReference type="ChEBI" id="CHEBI:18420"/>
    </ligand>
</feature>
<dbReference type="InterPro" id="IPR008142">
    <property type="entry name" value="AlaDH/PNT_CS1"/>
</dbReference>
<feature type="binding site" evidence="12">
    <location>
        <begin position="298"/>
        <end position="301"/>
    </location>
    <ligand>
        <name>NAD(+)</name>
        <dbReference type="ChEBI" id="CHEBI:57540"/>
    </ligand>
</feature>
<feature type="domain" description="Alanine dehydrogenase/pyridine nucleotide transhydrogenase N-terminal" evidence="15">
    <location>
        <begin position="4"/>
        <end position="137"/>
    </location>
</feature>
<protein>
    <recommendedName>
        <fullName evidence="8 9">Alanine dehydrogenase</fullName>
        <ecNumber evidence="3 9">1.4.1.1</ecNumber>
    </recommendedName>
</protein>
<feature type="binding site" evidence="12">
    <location>
        <begin position="239"/>
        <end position="240"/>
    </location>
    <ligand>
        <name>NAD(+)</name>
        <dbReference type="ChEBI" id="CHEBI:57540"/>
    </ligand>
</feature>
<feature type="binding site" evidence="12">
    <location>
        <position position="220"/>
    </location>
    <ligand>
        <name>NAD(+)</name>
        <dbReference type="ChEBI" id="CHEBI:57540"/>
    </ligand>
</feature>
<name>A0A1B9DE16_MYCMA</name>
<dbReference type="NCBIfam" id="TIGR00518">
    <property type="entry name" value="alaDH"/>
    <property type="match status" value="1"/>
</dbReference>
<evidence type="ECO:0000259" key="15">
    <source>
        <dbReference type="SMART" id="SM01003"/>
    </source>
</evidence>
<comment type="caution">
    <text evidence="16">The sequence shown here is derived from an EMBL/GenBank/DDBJ whole genome shotgun (WGS) entry which is preliminary data.</text>
</comment>
<evidence type="ECO:0000256" key="1">
    <source>
        <dbReference type="ARBA" id="ARBA00005206"/>
    </source>
</evidence>
<dbReference type="InterPro" id="IPR007698">
    <property type="entry name" value="AlaDH/PNT_NAD(H)-bd"/>
</dbReference>
<comment type="catalytic activity">
    <reaction evidence="9">
        <text>L-alanine + NAD(+) + H2O = pyruvate + NH4(+) + NADH + H(+)</text>
        <dbReference type="Rhea" id="RHEA:18405"/>
        <dbReference type="ChEBI" id="CHEBI:15361"/>
        <dbReference type="ChEBI" id="CHEBI:15377"/>
        <dbReference type="ChEBI" id="CHEBI:15378"/>
        <dbReference type="ChEBI" id="CHEBI:28938"/>
        <dbReference type="ChEBI" id="CHEBI:57540"/>
        <dbReference type="ChEBI" id="CHEBI:57945"/>
        <dbReference type="ChEBI" id="CHEBI:57972"/>
        <dbReference type="EC" id="1.4.1.1"/>
    </reaction>
</comment>
<evidence type="ECO:0000256" key="3">
    <source>
        <dbReference type="ARBA" id="ARBA00012897"/>
    </source>
</evidence>
<dbReference type="EMBL" id="MBEE01000019">
    <property type="protein sequence ID" value="OCB62782.1"/>
    <property type="molecule type" value="Genomic_DNA"/>
</dbReference>
<reference evidence="16 17" key="1">
    <citation type="submission" date="2016-06" db="EMBL/GenBank/DDBJ databases">
        <authorList>
            <person name="Kjaerup R.B."/>
            <person name="Dalgaard T.S."/>
            <person name="Juul-Madsen H.R."/>
        </authorList>
    </citation>
    <scope>NUCLEOTIDE SEQUENCE [LARGE SCALE GENOMIC DNA]</scope>
    <source>
        <strain evidence="16 17">E3012</strain>
    </source>
</reference>
<dbReference type="PANTHER" id="PTHR42795:SF1">
    <property type="entry name" value="ALANINE DEHYDROGENASE"/>
    <property type="match status" value="1"/>
</dbReference>
<feature type="binding site" evidence="11">
    <location>
        <position position="15"/>
    </location>
    <ligand>
        <name>substrate</name>
    </ligand>
</feature>
<gene>
    <name evidence="16" type="ORF">A5677_11640</name>
</gene>
<feature type="active site" description="Proton donor/acceptor" evidence="10">
    <location>
        <position position="270"/>
    </location>
</feature>
<feature type="binding site" evidence="12">
    <location>
        <position position="134"/>
    </location>
    <ligand>
        <name>NAD(+)</name>
        <dbReference type="ChEBI" id="CHEBI:57540"/>
    </ligand>
</feature>
<comment type="function">
    <text evidence="6">Catalyzes the reversible reductive amination of pyruvate to L-alanine. However, since the physiological environment of M.tuberculosis has a neutral pH, it can be assumed that the enzyme catalyzes exclusively the formation of L-alanine. May play a role in cell wall synthesis as L-alanine is an important constituent of the peptidoglycan layer.</text>
</comment>
<dbReference type="OrthoDB" id="9804592at2"/>
<dbReference type="GO" id="GO:0042853">
    <property type="term" value="P:L-alanine catabolic process"/>
    <property type="evidence" value="ECO:0007669"/>
    <property type="project" value="UniProtKB-UniPathway"/>
</dbReference>
<evidence type="ECO:0000256" key="4">
    <source>
        <dbReference type="ARBA" id="ARBA00023002"/>
    </source>
</evidence>
<dbReference type="GO" id="GO:0046872">
    <property type="term" value="F:metal ion binding"/>
    <property type="evidence" value="ECO:0007669"/>
    <property type="project" value="UniProtKB-KW"/>
</dbReference>
<dbReference type="Pfam" id="PF01262">
    <property type="entry name" value="AlaDh_PNT_C"/>
    <property type="match status" value="1"/>
</dbReference>
<dbReference type="InterPro" id="IPR008143">
    <property type="entry name" value="Ala_DH/PNT_CS2"/>
</dbReference>
<dbReference type="GO" id="GO:0005886">
    <property type="term" value="C:plasma membrane"/>
    <property type="evidence" value="ECO:0007669"/>
    <property type="project" value="TreeGrafter"/>
</dbReference>
<feature type="binding site" evidence="12">
    <location>
        <begin position="267"/>
        <end position="270"/>
    </location>
    <ligand>
        <name>NAD(+)</name>
        <dbReference type="ChEBI" id="CHEBI:57540"/>
    </ligand>
</feature>
<dbReference type="PROSITE" id="PS00836">
    <property type="entry name" value="ALADH_PNT_1"/>
    <property type="match status" value="1"/>
</dbReference>
<evidence type="ECO:0000256" key="8">
    <source>
        <dbReference type="ARBA" id="ARBA00072341"/>
    </source>
</evidence>
<dbReference type="RefSeq" id="WP_065478419.1">
    <property type="nucleotide sequence ID" value="NZ_MBED01000132.1"/>
</dbReference>
<organism evidence="16 17">
    <name type="scientific">Mycobacterium malmoense</name>
    <dbReference type="NCBI Taxonomy" id="1780"/>
    <lineage>
        <taxon>Bacteria</taxon>
        <taxon>Bacillati</taxon>
        <taxon>Actinomycetota</taxon>
        <taxon>Actinomycetes</taxon>
        <taxon>Mycobacteriales</taxon>
        <taxon>Mycobacteriaceae</taxon>
        <taxon>Mycobacterium</taxon>
    </lineage>
</organism>
<dbReference type="Gene3D" id="3.40.50.720">
    <property type="entry name" value="NAD(P)-binding Rossmann-like Domain"/>
    <property type="match status" value="2"/>
</dbReference>
<evidence type="ECO:0000313" key="16">
    <source>
        <dbReference type="EMBL" id="OCB62782.1"/>
    </source>
</evidence>
<dbReference type="Proteomes" id="UP000092683">
    <property type="component" value="Unassembled WGS sequence"/>
</dbReference>
<evidence type="ECO:0000256" key="13">
    <source>
        <dbReference type="PIRSR" id="PIRSR000183-4"/>
    </source>
</evidence>
<dbReference type="SMART" id="SM01002">
    <property type="entry name" value="AlaDh_PNT_C"/>
    <property type="match status" value="1"/>
</dbReference>
<keyword evidence="13" id="KW-0479">Metal-binding</keyword>
<dbReference type="SUPFAM" id="SSF52283">
    <property type="entry name" value="Formate/glycerate dehydrogenase catalytic domain-like"/>
    <property type="match status" value="1"/>
</dbReference>
<dbReference type="InterPro" id="IPR007886">
    <property type="entry name" value="AlaDH/PNT_N"/>
</dbReference>
<keyword evidence="13" id="KW-0460">Magnesium</keyword>
<sequence>MRVGVPTETKANEFRVAITPAGVAELSRRGHDVLVQAGAGEGSSIPDEEFKAAGAELAGSAEQVWGEADLLLKVKEPIAAEYGLLRPRQVLFTYLHLAASRACTEALLASRTTSIAYETVQAADGSLPLLAPMSEVAGRLSAQVGSYHLMRSHGGRGVLMGGVPGVKPADVVVIGAGTAGYNAARVANGMGASVTVLDVNIGKLRLLDAEFGGQVRTRYSSAYELEGTVTRADLLIGAVLLPGAKAPELVSNSLVAQMKPGAVLVDISIDQGGCFADSRPTTHDDPTFAVHDTQFYCVANMPSAVPKTSTVALTNATMPYVLELADRGWQAACRSDPALAKGLSTHDGALLSERVATDLGLPFTDPAGLLA</sequence>
<dbReference type="PROSITE" id="PS00837">
    <property type="entry name" value="ALADH_PNT_2"/>
    <property type="match status" value="1"/>
</dbReference>
<dbReference type="InterPro" id="IPR036291">
    <property type="entry name" value="NAD(P)-bd_dom_sf"/>
</dbReference>
<dbReference type="AlphaFoldDB" id="A0A1B9DE16"/>
<keyword evidence="12" id="KW-0547">Nucleotide-binding</keyword>
<comment type="pathway">
    <text evidence="1 9">Amino-acid degradation; L-alanine degradation via dehydrogenase pathway; NH(3) and pyruvate from L-alanine: step 1/1.</text>
</comment>
<comment type="cofactor">
    <cofactor evidence="13">
        <name>Mg(2+)</name>
        <dbReference type="ChEBI" id="CHEBI:18420"/>
    </cofactor>
    <text evidence="13">Binds 1 Mg(2+) ion per subunit.</text>
</comment>
<proteinExistence type="inferred from homology"/>
<dbReference type="GO" id="GO:0000286">
    <property type="term" value="F:alanine dehydrogenase activity"/>
    <property type="evidence" value="ECO:0007669"/>
    <property type="project" value="UniProtKB-UniRule"/>
</dbReference>
<dbReference type="PANTHER" id="PTHR42795">
    <property type="entry name" value="ALANINE DEHYDROGENASE"/>
    <property type="match status" value="1"/>
</dbReference>
<feature type="binding site" evidence="12">
    <location>
        <begin position="178"/>
        <end position="179"/>
    </location>
    <ligand>
        <name>NAD(+)</name>
        <dbReference type="ChEBI" id="CHEBI:57540"/>
    </ligand>
</feature>
<dbReference type="SMART" id="SM01003">
    <property type="entry name" value="AlaDh_PNT_N"/>
    <property type="match status" value="1"/>
</dbReference>